<reference evidence="3 4" key="1">
    <citation type="submission" date="2012-05" db="EMBL/GenBank/DDBJ databases">
        <authorList>
            <person name="Harkins D.M."/>
            <person name="Madupu R."/>
            <person name="Durkin A.S."/>
            <person name="Torralba M."/>
            <person name="Methe B."/>
            <person name="Sutton G.G."/>
            <person name="Nelson K.E."/>
        </authorList>
    </citation>
    <scope>NUCLEOTIDE SEQUENCE [LARGE SCALE GENOMIC DNA]</scope>
    <source>
        <strain evidence="3 4">F0490</strain>
    </source>
</reference>
<keyword evidence="1" id="KW-1133">Transmembrane helix</keyword>
<dbReference type="EMBL" id="AKFS01000183">
    <property type="protein sequence ID" value="EJF44444.1"/>
    <property type="molecule type" value="Genomic_DNA"/>
</dbReference>
<dbReference type="Proteomes" id="UP000004578">
    <property type="component" value="Unassembled WGS sequence"/>
</dbReference>
<proteinExistence type="predicted"/>
<evidence type="ECO:0000256" key="1">
    <source>
        <dbReference type="SAM" id="Phobius"/>
    </source>
</evidence>
<evidence type="ECO:0000259" key="2">
    <source>
        <dbReference type="Pfam" id="PF14258"/>
    </source>
</evidence>
<dbReference type="PATRIC" id="fig|1125717.3.peg.1189"/>
<dbReference type="Pfam" id="PF14258">
    <property type="entry name" value="DUF4350"/>
    <property type="match status" value="1"/>
</dbReference>
<feature type="domain" description="DUF4350" evidence="2">
    <location>
        <begin position="54"/>
        <end position="229"/>
    </location>
</feature>
<dbReference type="RefSeq" id="WP_005870407.1">
    <property type="nucleotide sequence ID" value="NZ_AKFS01000183.1"/>
</dbReference>
<sequence>MRARSTAVVTPTGRSVLARARALVLLIGIAVIATALLVLVPDPSHSTTPLSTTNHGEDGAQALVRVLGDHGVTVKEAAEADIAAAGADTTVVVIDPEKMPSRTTEAVRAAPSVVFVGTLYSTADALPPYLEGLRVMPPFSATSAKTVNPGCSSPTAARARTLTSSAYRVAEDPDQDAAQEWTLCFTSDGKGFQYAEKESDGRFRAVITDPARLTNSAVLQDGNASLALGAMGRTRNLLWYMPTGEESATSPSDLAPAHLRPLFLLLVAAALVLALARGRRMGRLASEKLPVEVPASEILIGKARLMRTNRAFGHAAQALRSASARRLAQRLGVPASAPAEQLVGALEKRGVDPARSRALLWGPAPASHSALTVLAEQLDALEKEIRND</sequence>
<evidence type="ECO:0000313" key="3">
    <source>
        <dbReference type="EMBL" id="EJF44444.1"/>
    </source>
</evidence>
<feature type="transmembrane region" description="Helical" evidence="1">
    <location>
        <begin position="20"/>
        <end position="40"/>
    </location>
</feature>
<name>J0NBT9_9ACTO</name>
<protein>
    <recommendedName>
        <fullName evidence="2">DUF4350 domain-containing protein</fullName>
    </recommendedName>
</protein>
<dbReference type="InterPro" id="IPR025646">
    <property type="entry name" value="DUF4350"/>
</dbReference>
<accession>J0NBT9</accession>
<keyword evidence="4" id="KW-1185">Reference proteome</keyword>
<keyword evidence="1" id="KW-0812">Transmembrane</keyword>
<dbReference type="AlphaFoldDB" id="J0NBT9"/>
<gene>
    <name evidence="3" type="ORF">HMPREF1317_1851</name>
</gene>
<organism evidence="3 4">
    <name type="scientific">Schaalia georgiae F0490</name>
    <dbReference type="NCBI Taxonomy" id="1125717"/>
    <lineage>
        <taxon>Bacteria</taxon>
        <taxon>Bacillati</taxon>
        <taxon>Actinomycetota</taxon>
        <taxon>Actinomycetes</taxon>
        <taxon>Actinomycetales</taxon>
        <taxon>Actinomycetaceae</taxon>
        <taxon>Schaalia</taxon>
    </lineage>
</organism>
<evidence type="ECO:0000313" key="4">
    <source>
        <dbReference type="Proteomes" id="UP000004578"/>
    </source>
</evidence>
<keyword evidence="1" id="KW-0472">Membrane</keyword>
<dbReference type="OrthoDB" id="5241668at2"/>
<comment type="caution">
    <text evidence="3">The sequence shown here is derived from an EMBL/GenBank/DDBJ whole genome shotgun (WGS) entry which is preliminary data.</text>
</comment>